<dbReference type="RefSeq" id="WP_131990693.1">
    <property type="nucleotide sequence ID" value="NZ_SMGK01000001.1"/>
</dbReference>
<keyword evidence="3" id="KW-1185">Reference proteome</keyword>
<sequence>MNQASGRSSRSNADLVQMLSGLSASQDLAVVQRTRRAVYHAALEMRQRRARRRRNLGFALLAFISFFALLTPALWSAVDDMLAGEQPFDDMHGMVMSLVLLFFSTVLAALIAGWRHQHSRR</sequence>
<feature type="transmembrane region" description="Helical" evidence="1">
    <location>
        <begin position="55"/>
        <end position="75"/>
    </location>
</feature>
<keyword evidence="1" id="KW-0472">Membrane</keyword>
<evidence type="ECO:0000313" key="2">
    <source>
        <dbReference type="EMBL" id="TCK75147.1"/>
    </source>
</evidence>
<accession>A0A4R1LC49</accession>
<dbReference type="AlphaFoldDB" id="A0A4R1LC49"/>
<feature type="transmembrane region" description="Helical" evidence="1">
    <location>
        <begin position="95"/>
        <end position="114"/>
    </location>
</feature>
<evidence type="ECO:0000256" key="1">
    <source>
        <dbReference type="SAM" id="Phobius"/>
    </source>
</evidence>
<comment type="caution">
    <text evidence="2">The sequence shown here is derived from an EMBL/GenBank/DDBJ whole genome shotgun (WGS) entry which is preliminary data.</text>
</comment>
<keyword evidence="1" id="KW-0812">Transmembrane</keyword>
<dbReference type="OrthoDB" id="123299at2"/>
<keyword evidence="1" id="KW-1133">Transmembrane helix</keyword>
<protein>
    <submittedName>
        <fullName evidence="2">Uncharacterized protein</fullName>
    </submittedName>
</protein>
<proteinExistence type="predicted"/>
<gene>
    <name evidence="2" type="ORF">C7378_0127</name>
</gene>
<evidence type="ECO:0000313" key="3">
    <source>
        <dbReference type="Proteomes" id="UP000295210"/>
    </source>
</evidence>
<dbReference type="Proteomes" id="UP000295210">
    <property type="component" value="Unassembled WGS sequence"/>
</dbReference>
<organism evidence="2 3">
    <name type="scientific">Acidipila rosea</name>
    <dbReference type="NCBI Taxonomy" id="768535"/>
    <lineage>
        <taxon>Bacteria</taxon>
        <taxon>Pseudomonadati</taxon>
        <taxon>Acidobacteriota</taxon>
        <taxon>Terriglobia</taxon>
        <taxon>Terriglobales</taxon>
        <taxon>Acidobacteriaceae</taxon>
        <taxon>Acidipila</taxon>
    </lineage>
</organism>
<name>A0A4R1LC49_9BACT</name>
<reference evidence="2 3" key="1">
    <citation type="submission" date="2019-03" db="EMBL/GenBank/DDBJ databases">
        <title>Genomic Encyclopedia of Type Strains, Phase IV (KMG-IV): sequencing the most valuable type-strain genomes for metagenomic binning, comparative biology and taxonomic classification.</title>
        <authorList>
            <person name="Goeker M."/>
        </authorList>
    </citation>
    <scope>NUCLEOTIDE SEQUENCE [LARGE SCALE GENOMIC DNA]</scope>
    <source>
        <strain evidence="2 3">DSM 103428</strain>
    </source>
</reference>
<dbReference type="EMBL" id="SMGK01000001">
    <property type="protein sequence ID" value="TCK75147.1"/>
    <property type="molecule type" value="Genomic_DNA"/>
</dbReference>